<feature type="compositionally biased region" description="Polar residues" evidence="1">
    <location>
        <begin position="397"/>
        <end position="410"/>
    </location>
</feature>
<feature type="compositionally biased region" description="Polar residues" evidence="1">
    <location>
        <begin position="238"/>
        <end position="248"/>
    </location>
</feature>
<gene>
    <name evidence="2" type="ORF">PSTT_02856</name>
</gene>
<feature type="region of interest" description="Disordered" evidence="1">
    <location>
        <begin position="234"/>
        <end position="306"/>
    </location>
</feature>
<dbReference type="VEuPathDB" id="FungiDB:PSTT_02856"/>
<sequence>MQALSLHGSFGRPRPLGPKKAKKATKRPNSQAAAGTSLPSPSFTGLLCMVPGAQPVRVCRKLSSSIDLGQHIRFLLTFSMPRKQTNPQLATPQGTQTTTNNLTPTPTQKKKSVAWDSDGDGVQTSIRILLDWLGADDNYARWRGNGSGLTKVALANKIVLELAKVGIEHRNIKGITNKVTELQGAYAGASDLLRGTGGGVTDEDITAGIANIHDSLVGRCKYWDELHPIMGARVASNPPVTNESTDTRVPNLLRGRATEETEDDDTLDSPRDPLVSSDAHDGPGEGEDEVTVGRTGGTKRKAAKMSESLGLEKVLAESNAHRIKCFEARERRDRTKALIEDRKVLVLKNEARARANQMEMAEIRDRLRFMRELKDLGLPESQIREYMKAQFNVGEPSGSNRATTKKTSTIELGDNDDDEDEEDEEDDGEVVE</sequence>
<dbReference type="EMBL" id="PKSL01000017">
    <property type="protein sequence ID" value="POW14678.1"/>
    <property type="molecule type" value="Genomic_DNA"/>
</dbReference>
<feature type="region of interest" description="Disordered" evidence="1">
    <location>
        <begin position="392"/>
        <end position="432"/>
    </location>
</feature>
<dbReference type="AlphaFoldDB" id="A0A2S4VYV5"/>
<dbReference type="Proteomes" id="UP000239156">
    <property type="component" value="Unassembled WGS sequence"/>
</dbReference>
<feature type="compositionally biased region" description="Acidic residues" evidence="1">
    <location>
        <begin position="413"/>
        <end position="432"/>
    </location>
</feature>
<feature type="region of interest" description="Disordered" evidence="1">
    <location>
        <begin position="84"/>
        <end position="116"/>
    </location>
</feature>
<feature type="compositionally biased region" description="Basic residues" evidence="1">
    <location>
        <begin position="17"/>
        <end position="26"/>
    </location>
</feature>
<dbReference type="PANTHER" id="PTHR33324">
    <property type="entry name" value="EXPRESSED PROTEIN"/>
    <property type="match status" value="1"/>
</dbReference>
<proteinExistence type="predicted"/>
<protein>
    <submittedName>
        <fullName evidence="2">Uncharacterized protein</fullName>
    </submittedName>
</protein>
<dbReference type="PANTHER" id="PTHR33324:SF2">
    <property type="entry name" value="MYB_SANT-LIKE DNA-BINDING DOMAIN-CONTAINING PROTEIN"/>
    <property type="match status" value="1"/>
</dbReference>
<dbReference type="VEuPathDB" id="FungiDB:PSHT_01569"/>
<evidence type="ECO:0000313" key="3">
    <source>
        <dbReference type="Proteomes" id="UP000239156"/>
    </source>
</evidence>
<feature type="compositionally biased region" description="Polar residues" evidence="1">
    <location>
        <begin position="27"/>
        <end position="37"/>
    </location>
</feature>
<reference evidence="2" key="1">
    <citation type="submission" date="2017-12" db="EMBL/GenBank/DDBJ databases">
        <title>Gene loss provides genomic basis for host adaptation in cereal stripe rust fungi.</title>
        <authorList>
            <person name="Xia C."/>
        </authorList>
    </citation>
    <scope>NUCLEOTIDE SEQUENCE [LARGE SCALE GENOMIC DNA]</scope>
    <source>
        <strain evidence="2">93-210</strain>
    </source>
</reference>
<organism evidence="2 3">
    <name type="scientific">Puccinia striiformis</name>
    <dbReference type="NCBI Taxonomy" id="27350"/>
    <lineage>
        <taxon>Eukaryota</taxon>
        <taxon>Fungi</taxon>
        <taxon>Dikarya</taxon>
        <taxon>Basidiomycota</taxon>
        <taxon>Pucciniomycotina</taxon>
        <taxon>Pucciniomycetes</taxon>
        <taxon>Pucciniales</taxon>
        <taxon>Pucciniaceae</taxon>
        <taxon>Puccinia</taxon>
    </lineage>
</organism>
<feature type="region of interest" description="Disordered" evidence="1">
    <location>
        <begin position="1"/>
        <end position="37"/>
    </location>
</feature>
<comment type="caution">
    <text evidence="2">The sequence shown here is derived from an EMBL/GenBank/DDBJ whole genome shotgun (WGS) entry which is preliminary data.</text>
</comment>
<name>A0A2S4VYV5_9BASI</name>
<keyword evidence="3" id="KW-1185">Reference proteome</keyword>
<accession>A0A2S4VYV5</accession>
<evidence type="ECO:0000256" key="1">
    <source>
        <dbReference type="SAM" id="MobiDB-lite"/>
    </source>
</evidence>
<feature type="compositionally biased region" description="Low complexity" evidence="1">
    <location>
        <begin position="87"/>
        <end position="107"/>
    </location>
</feature>
<evidence type="ECO:0000313" key="2">
    <source>
        <dbReference type="EMBL" id="POW14678.1"/>
    </source>
</evidence>